<gene>
    <name evidence="1" type="ORF">C2E21_7096</name>
</gene>
<accession>A0A2P6TJE4</accession>
<organism evidence="1 2">
    <name type="scientific">Chlorella sorokiniana</name>
    <name type="common">Freshwater green alga</name>
    <dbReference type="NCBI Taxonomy" id="3076"/>
    <lineage>
        <taxon>Eukaryota</taxon>
        <taxon>Viridiplantae</taxon>
        <taxon>Chlorophyta</taxon>
        <taxon>core chlorophytes</taxon>
        <taxon>Trebouxiophyceae</taxon>
        <taxon>Chlorellales</taxon>
        <taxon>Chlorellaceae</taxon>
        <taxon>Chlorella clade</taxon>
        <taxon>Chlorella</taxon>
    </lineage>
</organism>
<dbReference type="OrthoDB" id="515396at2759"/>
<comment type="caution">
    <text evidence="1">The sequence shown here is derived from an EMBL/GenBank/DDBJ whole genome shotgun (WGS) entry which is preliminary data.</text>
</comment>
<dbReference type="AlphaFoldDB" id="A0A2P6TJE4"/>
<name>A0A2P6TJE4_CHLSO</name>
<sequence length="101" mass="10785">MLLTAGEFAAGAQQLAAAWQARLPGEQPWQWVPSQAPFAASAGGGYLARQHTLAPAQPLAAGAAGQQHACSDGPTIRPTKCLCFTWRRRAETGRRLQCQRS</sequence>
<evidence type="ECO:0000313" key="2">
    <source>
        <dbReference type="Proteomes" id="UP000239899"/>
    </source>
</evidence>
<dbReference type="EMBL" id="LHPG02000014">
    <property type="protein sequence ID" value="PRW39332.1"/>
    <property type="molecule type" value="Genomic_DNA"/>
</dbReference>
<protein>
    <submittedName>
        <fullName evidence="1">Non-ribosomal peptide synthetase</fullName>
    </submittedName>
</protein>
<dbReference type="Proteomes" id="UP000239899">
    <property type="component" value="Unassembled WGS sequence"/>
</dbReference>
<evidence type="ECO:0000313" key="1">
    <source>
        <dbReference type="EMBL" id="PRW39332.1"/>
    </source>
</evidence>
<reference evidence="1 2" key="1">
    <citation type="journal article" date="2018" name="Plant J.">
        <title>Genome sequences of Chlorella sorokiniana UTEX 1602 and Micractinium conductrix SAG 241.80: implications to maltose excretion by a green alga.</title>
        <authorList>
            <person name="Arriola M.B."/>
            <person name="Velmurugan N."/>
            <person name="Zhang Y."/>
            <person name="Plunkett M.H."/>
            <person name="Hondzo H."/>
            <person name="Barney B.M."/>
        </authorList>
    </citation>
    <scope>NUCLEOTIDE SEQUENCE [LARGE SCALE GENOMIC DNA]</scope>
    <source>
        <strain evidence="2">UTEX 1602</strain>
    </source>
</reference>
<proteinExistence type="predicted"/>
<keyword evidence="2" id="KW-1185">Reference proteome</keyword>